<dbReference type="Proteomes" id="UP001157418">
    <property type="component" value="Unassembled WGS sequence"/>
</dbReference>
<organism evidence="2 3">
    <name type="scientific">Lactuca virosa</name>
    <dbReference type="NCBI Taxonomy" id="75947"/>
    <lineage>
        <taxon>Eukaryota</taxon>
        <taxon>Viridiplantae</taxon>
        <taxon>Streptophyta</taxon>
        <taxon>Embryophyta</taxon>
        <taxon>Tracheophyta</taxon>
        <taxon>Spermatophyta</taxon>
        <taxon>Magnoliopsida</taxon>
        <taxon>eudicotyledons</taxon>
        <taxon>Gunneridae</taxon>
        <taxon>Pentapetalae</taxon>
        <taxon>asterids</taxon>
        <taxon>campanulids</taxon>
        <taxon>Asterales</taxon>
        <taxon>Asteraceae</taxon>
        <taxon>Cichorioideae</taxon>
        <taxon>Cichorieae</taxon>
        <taxon>Lactucinae</taxon>
        <taxon>Lactuca</taxon>
    </lineage>
</organism>
<evidence type="ECO:0000313" key="3">
    <source>
        <dbReference type="Proteomes" id="UP001157418"/>
    </source>
</evidence>
<feature type="region of interest" description="Disordered" evidence="1">
    <location>
        <begin position="1"/>
        <end position="68"/>
    </location>
</feature>
<keyword evidence="3" id="KW-1185">Reference proteome</keyword>
<feature type="compositionally biased region" description="Polar residues" evidence="1">
    <location>
        <begin position="1"/>
        <end position="33"/>
    </location>
</feature>
<dbReference type="EMBL" id="CAKMRJ010005523">
    <property type="protein sequence ID" value="CAH1446334.1"/>
    <property type="molecule type" value="Genomic_DNA"/>
</dbReference>
<reference evidence="2 3" key="1">
    <citation type="submission" date="2022-01" db="EMBL/GenBank/DDBJ databases">
        <authorList>
            <person name="Xiong W."/>
            <person name="Schranz E."/>
        </authorList>
    </citation>
    <scope>NUCLEOTIDE SEQUENCE [LARGE SCALE GENOMIC DNA]</scope>
</reference>
<protein>
    <submittedName>
        <fullName evidence="2">Uncharacterized protein</fullName>
    </submittedName>
</protein>
<gene>
    <name evidence="2" type="ORF">LVIROSA_LOCUS32032</name>
</gene>
<evidence type="ECO:0000256" key="1">
    <source>
        <dbReference type="SAM" id="MobiDB-lite"/>
    </source>
</evidence>
<feature type="compositionally biased region" description="Polar residues" evidence="1">
    <location>
        <begin position="41"/>
        <end position="68"/>
    </location>
</feature>
<proteinExistence type="predicted"/>
<name>A0AAU9P8F8_9ASTR</name>
<accession>A0AAU9P8F8</accession>
<comment type="caution">
    <text evidence="2">The sequence shown here is derived from an EMBL/GenBank/DDBJ whole genome shotgun (WGS) entry which is preliminary data.</text>
</comment>
<dbReference type="AlphaFoldDB" id="A0AAU9P8F8"/>
<sequence length="68" mass="7230">MANTVSQSATPIHVNVQGTTPSVNGRVASNSSVPVHREHGSVSSNNQYATPMQVDDQATNQSRTTYCL</sequence>
<evidence type="ECO:0000313" key="2">
    <source>
        <dbReference type="EMBL" id="CAH1446334.1"/>
    </source>
</evidence>